<dbReference type="EMBL" id="UYIO01000001">
    <property type="protein sequence ID" value="VDG77164.1"/>
    <property type="molecule type" value="Genomic_DNA"/>
</dbReference>
<protein>
    <submittedName>
        <fullName evidence="1">Uncharacterized protein</fullName>
    </submittedName>
</protein>
<proteinExistence type="predicted"/>
<reference evidence="1 2" key="1">
    <citation type="submission" date="2018-11" db="EMBL/GenBank/DDBJ databases">
        <authorList>
            <consortium name="Pathogen Informatics"/>
        </authorList>
    </citation>
    <scope>NUCLEOTIDE SEQUENCE [LARGE SCALE GENOMIC DNA]</scope>
    <source>
        <strain evidence="1 2">NCTC10327</strain>
    </source>
</reference>
<sequence length="84" mass="9313">MRYQCDACVYLCGTGAAFAPREVLPGVLQEVRKIPSVHGQKDPIQVDYLKRKRGGVFRHFGASLRDGGNATAHVALQTKNCRRQ</sequence>
<organism evidence="1 2">
    <name type="scientific">Actinobaculum suis</name>
    <dbReference type="NCBI Taxonomy" id="1657"/>
    <lineage>
        <taxon>Bacteria</taxon>
        <taxon>Bacillati</taxon>
        <taxon>Actinomycetota</taxon>
        <taxon>Actinomycetes</taxon>
        <taxon>Actinomycetales</taxon>
        <taxon>Actinomycetaceae</taxon>
        <taxon>Actinobaculum</taxon>
    </lineage>
</organism>
<dbReference type="AlphaFoldDB" id="A0A7Z8YAP6"/>
<gene>
    <name evidence="1" type="ORF">NCTC10327_01782</name>
</gene>
<evidence type="ECO:0000313" key="1">
    <source>
        <dbReference type="EMBL" id="VDG77164.1"/>
    </source>
</evidence>
<dbReference type="Proteomes" id="UP000269974">
    <property type="component" value="Unassembled WGS sequence"/>
</dbReference>
<accession>A0A7Z8YAP6</accession>
<comment type="caution">
    <text evidence="1">The sequence shown here is derived from an EMBL/GenBank/DDBJ whole genome shotgun (WGS) entry which is preliminary data.</text>
</comment>
<name>A0A7Z8YAP6_9ACTO</name>
<evidence type="ECO:0000313" key="2">
    <source>
        <dbReference type="Proteomes" id="UP000269974"/>
    </source>
</evidence>